<proteinExistence type="inferred from homology"/>
<dbReference type="GO" id="GO:0005874">
    <property type="term" value="C:microtubule"/>
    <property type="evidence" value="ECO:0007669"/>
    <property type="project" value="UniProtKB-KW"/>
</dbReference>
<evidence type="ECO:0000259" key="7">
    <source>
        <dbReference type="Pfam" id="PF06886"/>
    </source>
</evidence>
<feature type="compositionally biased region" description="Basic and acidic residues" evidence="6">
    <location>
        <begin position="440"/>
        <end position="453"/>
    </location>
</feature>
<feature type="domain" description="TPX2 C-terminal" evidence="7">
    <location>
        <begin position="292"/>
        <end position="363"/>
    </location>
</feature>
<accession>A0A8J5HJD9</accession>
<dbReference type="Proteomes" id="UP000734854">
    <property type="component" value="Unassembled WGS sequence"/>
</dbReference>
<evidence type="ECO:0000256" key="3">
    <source>
        <dbReference type="ARBA" id="ARBA00022490"/>
    </source>
</evidence>
<evidence type="ECO:0000256" key="1">
    <source>
        <dbReference type="ARBA" id="ARBA00004245"/>
    </source>
</evidence>
<comment type="subcellular location">
    <subcellularLocation>
        <location evidence="1">Cytoplasm</location>
        <location evidence="1">Cytoskeleton</location>
    </subcellularLocation>
</comment>
<dbReference type="PANTHER" id="PTHR46372:SF26">
    <property type="entry name" value="(WILD MALAYSIAN BANANA) HYPOTHETICAL PROTEIN"/>
    <property type="match status" value="1"/>
</dbReference>
<keyword evidence="5" id="KW-0206">Cytoskeleton</keyword>
<name>A0A8J5HJD9_ZINOF</name>
<feature type="region of interest" description="Disordered" evidence="6">
    <location>
        <begin position="312"/>
        <end position="480"/>
    </location>
</feature>
<dbReference type="EMBL" id="JACMSC010000004">
    <property type="protein sequence ID" value="KAG6526061.1"/>
    <property type="molecule type" value="Genomic_DNA"/>
</dbReference>
<feature type="compositionally biased region" description="Polar residues" evidence="6">
    <location>
        <begin position="183"/>
        <end position="226"/>
    </location>
</feature>
<evidence type="ECO:0000313" key="9">
    <source>
        <dbReference type="Proteomes" id="UP000734854"/>
    </source>
</evidence>
<evidence type="ECO:0000256" key="5">
    <source>
        <dbReference type="ARBA" id="ARBA00023212"/>
    </source>
</evidence>
<dbReference type="PANTHER" id="PTHR46372">
    <property type="entry name" value="PROTEIN WVD2-LIKE 3"/>
    <property type="match status" value="1"/>
</dbReference>
<evidence type="ECO:0000313" key="8">
    <source>
        <dbReference type="EMBL" id="KAG6526061.1"/>
    </source>
</evidence>
<dbReference type="InterPro" id="IPR027329">
    <property type="entry name" value="TPX2_C"/>
</dbReference>
<organism evidence="8 9">
    <name type="scientific">Zingiber officinale</name>
    <name type="common">Ginger</name>
    <name type="synonym">Amomum zingiber</name>
    <dbReference type="NCBI Taxonomy" id="94328"/>
    <lineage>
        <taxon>Eukaryota</taxon>
        <taxon>Viridiplantae</taxon>
        <taxon>Streptophyta</taxon>
        <taxon>Embryophyta</taxon>
        <taxon>Tracheophyta</taxon>
        <taxon>Spermatophyta</taxon>
        <taxon>Magnoliopsida</taxon>
        <taxon>Liliopsida</taxon>
        <taxon>Zingiberales</taxon>
        <taxon>Zingiberaceae</taxon>
        <taxon>Zingiber</taxon>
    </lineage>
</organism>
<feature type="compositionally biased region" description="Basic residues" evidence="6">
    <location>
        <begin position="373"/>
        <end position="382"/>
    </location>
</feature>
<keyword evidence="3" id="KW-0963">Cytoplasm</keyword>
<evidence type="ECO:0000256" key="4">
    <source>
        <dbReference type="ARBA" id="ARBA00022701"/>
    </source>
</evidence>
<evidence type="ECO:0000256" key="2">
    <source>
        <dbReference type="ARBA" id="ARBA00005885"/>
    </source>
</evidence>
<dbReference type="GO" id="GO:0008017">
    <property type="term" value="F:microtubule binding"/>
    <property type="evidence" value="ECO:0007669"/>
    <property type="project" value="InterPro"/>
</dbReference>
<sequence>MAELFCGGAIGERGSSGYESEERWPPEKLGLCREGGYLDAPVTGQYDLVMKFCDSCCGVAEYLAEMESGDGVEMELSKGTPETSPEANGFSSQINKENEIVENGADAVPASSGSEDTSKVEVPDFSRDSHEVSESARENNGSLNPIKKGGSDECSQFKKTKKNFGLLNGSVGELNEKRKALLQSSSFPSKGSLNTTTLTRQTRIASSKTNGHLTAKTTTSSVQKTLAVNKGSGEVIISDKSARNGTSIKDGKSYDIKEKLSDSSLSTKNDEDAHSNASSTTPRAIKGTGCGFNFRLDERAEKRKEFFMKLEEKNHAKELEKTNLDAKSQENQEAEIRRLRKSLNFKATPMPSFYQEPTPPKIELKKIPPTRPKSPKLGRRKSSTTATDNPLEAVDSSENSTKSNDISATSKGNANAMASKNPKPKTLAKLPSPKSTTTRSDTKSSAADKHASDQKPMVEVLQIENHAITSSLEDKTEGDKAVANLAESEIVPQQVSVLG</sequence>
<dbReference type="GO" id="GO:0000226">
    <property type="term" value="P:microtubule cytoskeleton organization"/>
    <property type="evidence" value="ECO:0007669"/>
    <property type="project" value="InterPro"/>
</dbReference>
<feature type="region of interest" description="Disordered" evidence="6">
    <location>
        <begin position="107"/>
        <end position="153"/>
    </location>
</feature>
<comment type="caution">
    <text evidence="8">The sequence shown here is derived from an EMBL/GenBank/DDBJ whole genome shotgun (WGS) entry which is preliminary data.</text>
</comment>
<dbReference type="AlphaFoldDB" id="A0A8J5HJD9"/>
<protein>
    <recommendedName>
        <fullName evidence="7">TPX2 C-terminal domain-containing protein</fullName>
    </recommendedName>
</protein>
<feature type="compositionally biased region" description="Basic and acidic residues" evidence="6">
    <location>
        <begin position="249"/>
        <end position="261"/>
    </location>
</feature>
<feature type="compositionally biased region" description="Basic and acidic residues" evidence="6">
    <location>
        <begin position="312"/>
        <end position="337"/>
    </location>
</feature>
<comment type="similarity">
    <text evidence="2">Belongs to the TPX2 family.</text>
</comment>
<feature type="compositionally biased region" description="Polar residues" evidence="6">
    <location>
        <begin position="396"/>
        <end position="418"/>
    </location>
</feature>
<evidence type="ECO:0000256" key="6">
    <source>
        <dbReference type="SAM" id="MobiDB-lite"/>
    </source>
</evidence>
<feature type="compositionally biased region" description="Basic and acidic residues" evidence="6">
    <location>
        <begin position="116"/>
        <end position="137"/>
    </location>
</feature>
<dbReference type="Pfam" id="PF06886">
    <property type="entry name" value="TPX2"/>
    <property type="match status" value="1"/>
</dbReference>
<gene>
    <name evidence="8" type="ORF">ZIOFF_016036</name>
</gene>
<reference evidence="8 9" key="1">
    <citation type="submission" date="2020-08" db="EMBL/GenBank/DDBJ databases">
        <title>Plant Genome Project.</title>
        <authorList>
            <person name="Zhang R.-G."/>
        </authorList>
    </citation>
    <scope>NUCLEOTIDE SEQUENCE [LARGE SCALE GENOMIC DNA]</scope>
    <source>
        <tissue evidence="8">Rhizome</tissue>
    </source>
</reference>
<dbReference type="InterPro" id="IPR044806">
    <property type="entry name" value="WVD2/WDL1-4"/>
</dbReference>
<keyword evidence="4" id="KW-0493">Microtubule</keyword>
<keyword evidence="9" id="KW-1185">Reference proteome</keyword>
<feature type="region of interest" description="Disordered" evidence="6">
    <location>
        <begin position="183"/>
        <end position="290"/>
    </location>
</feature>